<dbReference type="EMBL" id="VSRR010139860">
    <property type="protein sequence ID" value="MPD04209.1"/>
    <property type="molecule type" value="Genomic_DNA"/>
</dbReference>
<dbReference type="AlphaFoldDB" id="A0A5B7KGH9"/>
<evidence type="ECO:0000313" key="2">
    <source>
        <dbReference type="Proteomes" id="UP000324222"/>
    </source>
</evidence>
<proteinExistence type="predicted"/>
<gene>
    <name evidence="1" type="ORF">E2C01_099883</name>
</gene>
<comment type="caution">
    <text evidence="1">The sequence shown here is derived from an EMBL/GenBank/DDBJ whole genome shotgun (WGS) entry which is preliminary data.</text>
</comment>
<sequence length="82" mass="9211">MLALLSSLGRSTFSCQQQNRFVYPLSERPGPGLAEVRRGPRLRSPASGFPHRCLSDLMKLSASKARVLIPREKEKFGVREIK</sequence>
<name>A0A5B7KGH9_PORTR</name>
<reference evidence="1 2" key="1">
    <citation type="submission" date="2019-05" db="EMBL/GenBank/DDBJ databases">
        <title>Another draft genome of Portunus trituberculatus and its Hox gene families provides insights of decapod evolution.</title>
        <authorList>
            <person name="Jeong J.-H."/>
            <person name="Song I."/>
            <person name="Kim S."/>
            <person name="Choi T."/>
            <person name="Kim D."/>
            <person name="Ryu S."/>
            <person name="Kim W."/>
        </authorList>
    </citation>
    <scope>NUCLEOTIDE SEQUENCE [LARGE SCALE GENOMIC DNA]</scope>
    <source>
        <tissue evidence="1">Muscle</tissue>
    </source>
</reference>
<protein>
    <submittedName>
        <fullName evidence="1">Uncharacterized protein</fullName>
    </submittedName>
</protein>
<accession>A0A5B7KGH9</accession>
<dbReference type="Proteomes" id="UP000324222">
    <property type="component" value="Unassembled WGS sequence"/>
</dbReference>
<evidence type="ECO:0000313" key="1">
    <source>
        <dbReference type="EMBL" id="MPD04209.1"/>
    </source>
</evidence>
<organism evidence="1 2">
    <name type="scientific">Portunus trituberculatus</name>
    <name type="common">Swimming crab</name>
    <name type="synonym">Neptunus trituberculatus</name>
    <dbReference type="NCBI Taxonomy" id="210409"/>
    <lineage>
        <taxon>Eukaryota</taxon>
        <taxon>Metazoa</taxon>
        <taxon>Ecdysozoa</taxon>
        <taxon>Arthropoda</taxon>
        <taxon>Crustacea</taxon>
        <taxon>Multicrustacea</taxon>
        <taxon>Malacostraca</taxon>
        <taxon>Eumalacostraca</taxon>
        <taxon>Eucarida</taxon>
        <taxon>Decapoda</taxon>
        <taxon>Pleocyemata</taxon>
        <taxon>Brachyura</taxon>
        <taxon>Eubrachyura</taxon>
        <taxon>Portunoidea</taxon>
        <taxon>Portunidae</taxon>
        <taxon>Portuninae</taxon>
        <taxon>Portunus</taxon>
    </lineage>
</organism>
<keyword evidence="2" id="KW-1185">Reference proteome</keyword>